<reference evidence="2" key="1">
    <citation type="submission" date="2018-10" db="EMBL/GenBank/DDBJ databases">
        <title>Effector identification in a new, highly contiguous assembly of the strawberry crown rot pathogen Phytophthora cactorum.</title>
        <authorList>
            <person name="Armitage A.D."/>
            <person name="Nellist C.F."/>
            <person name="Bates H."/>
            <person name="Vickerstaff R.J."/>
            <person name="Harrison R.J."/>
        </authorList>
    </citation>
    <scope>NUCLEOTIDE SEQUENCE</scope>
    <source>
        <strain evidence="2">4032</strain>
    </source>
</reference>
<name>A0A8T1D6D0_9STRA</name>
<sequence length="125" mass="12862">MFGDVLAIKPLTGVAPPASRMDDHGGTTSGNEAERGKVVSTSATMLASQSAVFRKVCKQPISSSTAAALIAFVVVGDGNSGHDLDGHDNDNGGGVEEHHDVCDAFVALAKTMGYRLGRSMGTSDR</sequence>
<evidence type="ECO:0000256" key="1">
    <source>
        <dbReference type="SAM" id="MobiDB-lite"/>
    </source>
</evidence>
<feature type="region of interest" description="Disordered" evidence="1">
    <location>
        <begin position="14"/>
        <end position="36"/>
    </location>
</feature>
<proteinExistence type="predicted"/>
<accession>A0A8T1D6D0</accession>
<evidence type="ECO:0000313" key="3">
    <source>
        <dbReference type="Proteomes" id="UP000774804"/>
    </source>
</evidence>
<evidence type="ECO:0000313" key="2">
    <source>
        <dbReference type="EMBL" id="KAG2936864.1"/>
    </source>
</evidence>
<comment type="caution">
    <text evidence="2">The sequence shown here is derived from an EMBL/GenBank/DDBJ whole genome shotgun (WGS) entry which is preliminary data.</text>
</comment>
<dbReference type="Proteomes" id="UP000774804">
    <property type="component" value="Unassembled WGS sequence"/>
</dbReference>
<gene>
    <name evidence="2" type="ORF">PC115_g4511</name>
</gene>
<protein>
    <submittedName>
        <fullName evidence="2">Uncharacterized protein</fullName>
    </submittedName>
</protein>
<organism evidence="2 3">
    <name type="scientific">Phytophthora cactorum</name>
    <dbReference type="NCBI Taxonomy" id="29920"/>
    <lineage>
        <taxon>Eukaryota</taxon>
        <taxon>Sar</taxon>
        <taxon>Stramenopiles</taxon>
        <taxon>Oomycota</taxon>
        <taxon>Peronosporomycetes</taxon>
        <taxon>Peronosporales</taxon>
        <taxon>Peronosporaceae</taxon>
        <taxon>Phytophthora</taxon>
    </lineage>
</organism>
<dbReference type="AlphaFoldDB" id="A0A8T1D6D0"/>
<dbReference type="EMBL" id="RCMI01000087">
    <property type="protein sequence ID" value="KAG2936864.1"/>
    <property type="molecule type" value="Genomic_DNA"/>
</dbReference>